<dbReference type="OrthoDB" id="10663825at2759"/>
<organism evidence="1 2">
    <name type="scientific">Aplosporella prunicola CBS 121167</name>
    <dbReference type="NCBI Taxonomy" id="1176127"/>
    <lineage>
        <taxon>Eukaryota</taxon>
        <taxon>Fungi</taxon>
        <taxon>Dikarya</taxon>
        <taxon>Ascomycota</taxon>
        <taxon>Pezizomycotina</taxon>
        <taxon>Dothideomycetes</taxon>
        <taxon>Dothideomycetes incertae sedis</taxon>
        <taxon>Botryosphaeriales</taxon>
        <taxon>Aplosporellaceae</taxon>
        <taxon>Aplosporella</taxon>
    </lineage>
</organism>
<name>A0A6A6AWZ6_9PEZI</name>
<evidence type="ECO:0000313" key="2">
    <source>
        <dbReference type="Proteomes" id="UP000799438"/>
    </source>
</evidence>
<keyword evidence="2" id="KW-1185">Reference proteome</keyword>
<proteinExistence type="predicted"/>
<dbReference type="Proteomes" id="UP000799438">
    <property type="component" value="Unassembled WGS sequence"/>
</dbReference>
<accession>A0A6A6AWZ6</accession>
<sequence>MALVCRVGEALGLPLDCDNNEWLSDIWDANWSMALLLCIVLSYHSRNHLSRILGWILFLLRQAHYQVQMLLGRMMPWRYSTQLQALQLEMILRKHMPGAYVADLTDHKELRGLFLSQSQPEKERRQLTFLSLPITIRQRIYELVLTDENNFWWDDDQKVLRASISPSLLRISRSVRQQTISTPLSNNKVIIDANPKAQHLSRSPDWYVPASPNGREQLLELLMTLSNPHVSTPLRKSVDAARNKDGKWLVEIREPYLKVWGYDIGVMVRYLRDIFPLLVINYIILIPADLPQPVFKVQHLGRQLYHAISQGLRHPRFKVHFEGIDLWETAARDSSYQGLE</sequence>
<protein>
    <submittedName>
        <fullName evidence="1">Uncharacterized protein</fullName>
    </submittedName>
</protein>
<reference evidence="1" key="1">
    <citation type="journal article" date="2020" name="Stud. Mycol.">
        <title>101 Dothideomycetes genomes: a test case for predicting lifestyles and emergence of pathogens.</title>
        <authorList>
            <person name="Haridas S."/>
            <person name="Albert R."/>
            <person name="Binder M."/>
            <person name="Bloem J."/>
            <person name="Labutti K."/>
            <person name="Salamov A."/>
            <person name="Andreopoulos B."/>
            <person name="Baker S."/>
            <person name="Barry K."/>
            <person name="Bills G."/>
            <person name="Bluhm B."/>
            <person name="Cannon C."/>
            <person name="Castanera R."/>
            <person name="Culley D."/>
            <person name="Daum C."/>
            <person name="Ezra D."/>
            <person name="Gonzalez J."/>
            <person name="Henrissat B."/>
            <person name="Kuo A."/>
            <person name="Liang C."/>
            <person name="Lipzen A."/>
            <person name="Lutzoni F."/>
            <person name="Magnuson J."/>
            <person name="Mondo S."/>
            <person name="Nolan M."/>
            <person name="Ohm R."/>
            <person name="Pangilinan J."/>
            <person name="Park H.-J."/>
            <person name="Ramirez L."/>
            <person name="Alfaro M."/>
            <person name="Sun H."/>
            <person name="Tritt A."/>
            <person name="Yoshinaga Y."/>
            <person name="Zwiers L.-H."/>
            <person name="Turgeon B."/>
            <person name="Goodwin S."/>
            <person name="Spatafora J."/>
            <person name="Crous P."/>
            <person name="Grigoriev I."/>
        </authorList>
    </citation>
    <scope>NUCLEOTIDE SEQUENCE</scope>
    <source>
        <strain evidence="1">CBS 121167</strain>
    </source>
</reference>
<gene>
    <name evidence="1" type="ORF">K452DRAFT_313147</name>
</gene>
<dbReference type="RefSeq" id="XP_033392167.1">
    <property type="nucleotide sequence ID" value="XM_033543629.1"/>
</dbReference>
<evidence type="ECO:0000313" key="1">
    <source>
        <dbReference type="EMBL" id="KAF2136449.1"/>
    </source>
</evidence>
<dbReference type="GeneID" id="54301126"/>
<dbReference type="EMBL" id="ML995520">
    <property type="protein sequence ID" value="KAF2136449.1"/>
    <property type="molecule type" value="Genomic_DNA"/>
</dbReference>
<dbReference type="AlphaFoldDB" id="A0A6A6AWZ6"/>